<dbReference type="GO" id="GO:0030976">
    <property type="term" value="F:thiamine pyrophosphate binding"/>
    <property type="evidence" value="ECO:0007669"/>
    <property type="project" value="InterPro"/>
</dbReference>
<reference evidence="10 11" key="1">
    <citation type="submission" date="2018-08" db="EMBL/GenBank/DDBJ databases">
        <title>Vibrio isolated from the Eastern China Marginal Seas.</title>
        <authorList>
            <person name="Li Y."/>
        </authorList>
    </citation>
    <scope>NUCLEOTIDE SEQUENCE [LARGE SCALE GENOMIC DNA]</scope>
    <source>
        <strain evidence="10 11">BEI233</strain>
    </source>
</reference>
<keyword evidence="7" id="KW-0786">Thiamine pyrophosphate</keyword>
<evidence type="ECO:0000256" key="4">
    <source>
        <dbReference type="ARBA" id="ARBA00012280"/>
    </source>
</evidence>
<dbReference type="InterPro" id="IPR031717">
    <property type="entry name" value="ODO-1/KGD_C"/>
</dbReference>
<organism evidence="10 11">
    <name type="scientific">Vibrio sinensis</name>
    <dbReference type="NCBI Taxonomy" id="2302434"/>
    <lineage>
        <taxon>Bacteria</taxon>
        <taxon>Pseudomonadati</taxon>
        <taxon>Pseudomonadota</taxon>
        <taxon>Gammaproteobacteria</taxon>
        <taxon>Vibrionales</taxon>
        <taxon>Vibrionaceae</taxon>
        <taxon>Vibrio</taxon>
    </lineage>
</organism>
<dbReference type="InterPro" id="IPR032106">
    <property type="entry name" value="2-oxogl_dehyd_N"/>
</dbReference>
<dbReference type="RefSeq" id="WP_120029557.1">
    <property type="nucleotide sequence ID" value="NZ_QVMU01000002.1"/>
</dbReference>
<dbReference type="Pfam" id="PF00676">
    <property type="entry name" value="E1_dh"/>
    <property type="match status" value="1"/>
</dbReference>
<dbReference type="GO" id="GO:0005829">
    <property type="term" value="C:cytosol"/>
    <property type="evidence" value="ECO:0007669"/>
    <property type="project" value="TreeGrafter"/>
</dbReference>
<dbReference type="InterPro" id="IPR029061">
    <property type="entry name" value="THDP-binding"/>
</dbReference>
<dbReference type="NCBIfam" id="TIGR00239">
    <property type="entry name" value="2oxo_dh_E1"/>
    <property type="match status" value="1"/>
</dbReference>
<dbReference type="FunFam" id="1.10.287.1150:FF:000004">
    <property type="entry name" value="2-oxoglutarate dehydrogenase E1 component"/>
    <property type="match status" value="1"/>
</dbReference>
<dbReference type="Pfam" id="PF02779">
    <property type="entry name" value="Transket_pyr"/>
    <property type="match status" value="1"/>
</dbReference>
<dbReference type="GO" id="GO:0004591">
    <property type="term" value="F:oxoglutarate dehydrogenase (succinyl-transferring) activity"/>
    <property type="evidence" value="ECO:0007669"/>
    <property type="project" value="UniProtKB-EC"/>
</dbReference>
<dbReference type="PANTHER" id="PTHR23152">
    <property type="entry name" value="2-OXOGLUTARATE DEHYDROGENASE"/>
    <property type="match status" value="1"/>
</dbReference>
<dbReference type="PIRSF" id="PIRSF000157">
    <property type="entry name" value="Oxoglu_dh_E1"/>
    <property type="match status" value="1"/>
</dbReference>
<dbReference type="Gene3D" id="1.10.287.1150">
    <property type="entry name" value="TPP helical domain"/>
    <property type="match status" value="1"/>
</dbReference>
<comment type="function">
    <text evidence="2">E1 component of the 2-oxoglutarate dehydrogenase (OGDH) complex which catalyzes the decarboxylation of 2-oxoglutarate, the first step in the conversion of 2-oxoglutarate to succinyl-CoA and CO(2).</text>
</comment>
<comment type="cofactor">
    <cofactor evidence="1">
        <name>thiamine diphosphate</name>
        <dbReference type="ChEBI" id="CHEBI:58937"/>
    </cofactor>
</comment>
<dbReference type="Gene3D" id="3.40.50.11610">
    <property type="entry name" value="Multifunctional 2-oxoglutarate metabolism enzyme, C-terminal domain"/>
    <property type="match status" value="1"/>
</dbReference>
<dbReference type="Gene3D" id="3.40.50.12470">
    <property type="match status" value="1"/>
</dbReference>
<dbReference type="CDD" id="cd02016">
    <property type="entry name" value="TPP_E1_OGDC_like"/>
    <property type="match status" value="1"/>
</dbReference>
<evidence type="ECO:0000313" key="10">
    <source>
        <dbReference type="EMBL" id="RJX74221.1"/>
    </source>
</evidence>
<dbReference type="Pfam" id="PF16870">
    <property type="entry name" value="OxoGdeHyase_C"/>
    <property type="match status" value="1"/>
</dbReference>
<evidence type="ECO:0000256" key="2">
    <source>
        <dbReference type="ARBA" id="ARBA00003906"/>
    </source>
</evidence>
<dbReference type="FunFam" id="3.40.50.11610:FF:000001">
    <property type="entry name" value="2-oxoglutarate dehydrogenase E1 component"/>
    <property type="match status" value="1"/>
</dbReference>
<dbReference type="SUPFAM" id="SSF52518">
    <property type="entry name" value="Thiamin diphosphate-binding fold (THDP-binding)"/>
    <property type="match status" value="2"/>
</dbReference>
<evidence type="ECO:0000259" key="9">
    <source>
        <dbReference type="SMART" id="SM00861"/>
    </source>
</evidence>
<dbReference type="GO" id="GO:0045252">
    <property type="term" value="C:oxoglutarate dehydrogenase complex"/>
    <property type="evidence" value="ECO:0007669"/>
    <property type="project" value="TreeGrafter"/>
</dbReference>
<dbReference type="FunFam" id="3.40.50.970:FF:000014">
    <property type="entry name" value="2-oxoglutarate dehydrogenase E1 component"/>
    <property type="match status" value="1"/>
</dbReference>
<evidence type="ECO:0000313" key="11">
    <source>
        <dbReference type="Proteomes" id="UP000273252"/>
    </source>
</evidence>
<sequence>MQNGVMKAWLESSHLAGANATYVEDIYELYLSDPDLVSEEWIRVFDELPKHSKEVADQPHSRVRDYFRRLAQETKHYNVQVSDPDVDAKQVKVLQLINAYRFRGHEAAELDPLGLWQRPFVAELEPSFHNLTEEDFEESFNVGSFAIGQETMLLKDIYSALKKTYCGSIGAEYMHIIDTEQKRWIQQRLESVTGQPSFNKDEKRTFLEELTAAEGLERYLGAKFPGAKRFSLEGGDALIPMMKEMIRHAGNSDMREVVIGMAHRGRLNMLVNVLGKKPQDLFDEFAGRHDDTWGTGDVKYHQGFSADFATPGGDVHLVLAFNPSHLEIVNPVVIGSVRARQDRLNDKDGSSVLPITIHGDSAIAGQGVVQETFNMSQARGFKVGGTVRIVVNNQVGFTTSNPTDTRSTMYCTDIAKMVQAPIFHVNADDPEAVAFVTRIALDYRNEFKRDVVIDLVCYRRHGHNEADEPNATQPLMYQKIKKHPTPRKLYADVLIDKNESDIETATQLVNEYRDALDKGEVVVKEWRPMAMHSVDWSPYLGHDWDVEWNSQYEMKRLVELGNRLCQYPESHKLQSRVNKLYNDRTAMMSGEKAIDWGMAETLAYATLVDDGKRIRLSGQDSGRGTFFHRHSVLHNQSDASTYIPLANIHDKQGPFQVFDSVLSEEAVLAFEYGYATAEPGGLTIWEAQFGDFANGAQVVIDQFISSGEQKWARLCGLTMLLPHGYEGQGPEHSSARLERYLQLCAEQNMQVVVPSTPAQVYHMIRRQVVRPMRRPLIVMSPKSLLRHPLCTSSLEDLSQGTFLAAIPEIDNLEVSKVKRVVFCSGKVYYDLLEQRRNNEQEDVAIVRIEQLYPFPVEEVKEAIAQYTNVVDFVWCQEEPQNQGAWYSSQHNFRAAIPNGADLYYAGRPASASPAVGYMSVHLKQQKALVEDALTLVSNEAN</sequence>
<comment type="similarity">
    <text evidence="3">Belongs to the alpha-ketoglutarate dehydrogenase family.</text>
</comment>
<dbReference type="EC" id="1.2.4.2" evidence="4"/>
<proteinExistence type="inferred from homology"/>
<keyword evidence="11" id="KW-1185">Reference proteome</keyword>
<evidence type="ECO:0000256" key="5">
    <source>
        <dbReference type="ARBA" id="ARBA00013321"/>
    </source>
</evidence>
<dbReference type="NCBIfam" id="NF008907">
    <property type="entry name" value="PRK12270.1"/>
    <property type="match status" value="1"/>
</dbReference>
<dbReference type="PANTHER" id="PTHR23152:SF4">
    <property type="entry name" value="2-OXOADIPATE DEHYDROGENASE COMPLEX COMPONENT E1"/>
    <property type="match status" value="1"/>
</dbReference>
<protein>
    <recommendedName>
        <fullName evidence="5">2-oxoglutarate dehydrogenase E1 component</fullName>
        <ecNumber evidence="4">1.2.4.2</ecNumber>
    </recommendedName>
    <alternativeName>
        <fullName evidence="8">Alpha-ketoglutarate dehydrogenase</fullName>
    </alternativeName>
</protein>
<dbReference type="Proteomes" id="UP000273252">
    <property type="component" value="Unassembled WGS sequence"/>
</dbReference>
<dbReference type="Gene3D" id="3.40.50.970">
    <property type="match status" value="1"/>
</dbReference>
<dbReference type="InterPro" id="IPR005475">
    <property type="entry name" value="Transketolase-like_Pyr-bd"/>
</dbReference>
<keyword evidence="6 10" id="KW-0560">Oxidoreductase</keyword>
<evidence type="ECO:0000256" key="6">
    <source>
        <dbReference type="ARBA" id="ARBA00023002"/>
    </source>
</evidence>
<gene>
    <name evidence="10" type="primary">sucA</name>
    <name evidence="10" type="ORF">DZ860_03565</name>
</gene>
<dbReference type="GO" id="GO:0006099">
    <property type="term" value="P:tricarboxylic acid cycle"/>
    <property type="evidence" value="ECO:0007669"/>
    <property type="project" value="TreeGrafter"/>
</dbReference>
<dbReference type="Pfam" id="PF16078">
    <property type="entry name" value="2-oxogl_dehyd_N"/>
    <property type="match status" value="1"/>
</dbReference>
<dbReference type="NCBIfam" id="NF006914">
    <property type="entry name" value="PRK09404.1"/>
    <property type="match status" value="1"/>
</dbReference>
<dbReference type="EMBL" id="QVMU01000002">
    <property type="protein sequence ID" value="RJX74221.1"/>
    <property type="molecule type" value="Genomic_DNA"/>
</dbReference>
<evidence type="ECO:0000256" key="3">
    <source>
        <dbReference type="ARBA" id="ARBA00006936"/>
    </source>
</evidence>
<dbReference type="SMART" id="SM00861">
    <property type="entry name" value="Transket_pyr"/>
    <property type="match status" value="1"/>
</dbReference>
<evidence type="ECO:0000256" key="7">
    <source>
        <dbReference type="ARBA" id="ARBA00023052"/>
    </source>
</evidence>
<comment type="caution">
    <text evidence="10">The sequence shown here is derived from an EMBL/GenBank/DDBJ whole genome shotgun (WGS) entry which is preliminary data.</text>
</comment>
<accession>A0A3A6RC70</accession>
<dbReference type="InterPro" id="IPR011603">
    <property type="entry name" value="2oxoglutarate_DH_E1"/>
</dbReference>
<dbReference type="InterPro" id="IPR042179">
    <property type="entry name" value="KGD_C_sf"/>
</dbReference>
<dbReference type="AlphaFoldDB" id="A0A3A6RC70"/>
<name>A0A3A6RC70_9VIBR</name>
<evidence type="ECO:0000256" key="8">
    <source>
        <dbReference type="ARBA" id="ARBA00030680"/>
    </source>
</evidence>
<evidence type="ECO:0000256" key="1">
    <source>
        <dbReference type="ARBA" id="ARBA00001964"/>
    </source>
</evidence>
<feature type="domain" description="Transketolase-like pyrimidine-binding" evidence="9">
    <location>
        <begin position="594"/>
        <end position="787"/>
    </location>
</feature>
<dbReference type="OrthoDB" id="9759785at2"/>
<dbReference type="InterPro" id="IPR001017">
    <property type="entry name" value="DH_E1"/>
</dbReference>